<keyword evidence="3" id="KW-1185">Reference proteome</keyword>
<reference evidence="2 3" key="1">
    <citation type="journal article" date="2016" name="Sci. Rep.">
        <title>Metabolic traits of an uncultured archaeal lineage -MSBL1- from brine pools of the Red Sea.</title>
        <authorList>
            <person name="Mwirichia R."/>
            <person name="Alam I."/>
            <person name="Rashid M."/>
            <person name="Vinu M."/>
            <person name="Ba-Alawi W."/>
            <person name="Anthony Kamau A."/>
            <person name="Kamanda Ngugi D."/>
            <person name="Goker M."/>
            <person name="Klenk H.P."/>
            <person name="Bajic V."/>
            <person name="Stingl U."/>
        </authorList>
    </citation>
    <scope>NUCLEOTIDE SEQUENCE [LARGE SCALE GENOMIC DNA]</scope>
    <source>
        <strain evidence="2">SCGC-AAA382N08</strain>
    </source>
</reference>
<feature type="transmembrane region" description="Helical" evidence="1">
    <location>
        <begin position="49"/>
        <end position="70"/>
    </location>
</feature>
<comment type="caution">
    <text evidence="2">The sequence shown here is derived from an EMBL/GenBank/DDBJ whole genome shotgun (WGS) entry which is preliminary data.</text>
</comment>
<dbReference type="Pfam" id="PF04367">
    <property type="entry name" value="DUF502"/>
    <property type="match status" value="1"/>
</dbReference>
<dbReference type="EMBL" id="LHYJ01000034">
    <property type="protein sequence ID" value="KXB07984.1"/>
    <property type="molecule type" value="Genomic_DNA"/>
</dbReference>
<gene>
    <name evidence="2" type="ORF">AKJ56_02045</name>
</gene>
<protein>
    <recommendedName>
        <fullName evidence="4">DUF502 domain-containing protein</fullName>
    </recommendedName>
</protein>
<keyword evidence="1" id="KW-0812">Transmembrane</keyword>
<evidence type="ECO:0008006" key="4">
    <source>
        <dbReference type="Google" id="ProtNLM"/>
    </source>
</evidence>
<dbReference type="PANTHER" id="PTHR31876">
    <property type="entry name" value="COV-LIKE PROTEIN 1"/>
    <property type="match status" value="1"/>
</dbReference>
<proteinExistence type="predicted"/>
<dbReference type="AlphaFoldDB" id="A0A133VNG7"/>
<feature type="transmembrane region" description="Helical" evidence="1">
    <location>
        <begin position="9"/>
        <end position="29"/>
    </location>
</feature>
<evidence type="ECO:0000256" key="1">
    <source>
        <dbReference type="SAM" id="Phobius"/>
    </source>
</evidence>
<dbReference type="Proteomes" id="UP000070175">
    <property type="component" value="Unassembled WGS sequence"/>
</dbReference>
<accession>A0A133VNG7</accession>
<evidence type="ECO:0000313" key="2">
    <source>
        <dbReference type="EMBL" id="KXB07984.1"/>
    </source>
</evidence>
<keyword evidence="1" id="KW-1133">Transmembrane helix</keyword>
<evidence type="ECO:0000313" key="3">
    <source>
        <dbReference type="Proteomes" id="UP000070175"/>
    </source>
</evidence>
<name>A0A133VNG7_9EURY</name>
<dbReference type="PANTHER" id="PTHR31876:SF26">
    <property type="entry name" value="PROTEIN LIKE COV 2"/>
    <property type="match status" value="1"/>
</dbReference>
<organism evidence="2 3">
    <name type="scientific">candidate division MSBL1 archaeon SCGC-AAA382N08</name>
    <dbReference type="NCBI Taxonomy" id="1698285"/>
    <lineage>
        <taxon>Archaea</taxon>
        <taxon>Methanobacteriati</taxon>
        <taxon>Methanobacteriota</taxon>
        <taxon>candidate division MSBL1</taxon>
    </lineage>
</organism>
<keyword evidence="1" id="KW-0472">Membrane</keyword>
<dbReference type="InterPro" id="IPR007462">
    <property type="entry name" value="COV1-like"/>
</dbReference>
<sequence>MFDRLKKDLIGGVVFVAPIVITLYVAYWVFNFVMDLPGIDALPTTGIPILNRVITFLIAMTIIGVFLVGVGHLTRTVLSKYAQEWRDNLMNKIPILRLVYKATKLAVETLSSGTSEFKKPVKIEVSGVRLTGFKTGTTQDGRNIIFLPTTPNITTGFLLELEDDKVQIADETLEEALTRILSIGFGDSRKNVKGEYKDQDIEEKD</sequence>